<protein>
    <recommendedName>
        <fullName evidence="3">HNH endonuclease</fullName>
    </recommendedName>
</protein>
<accession>A0A223KM56</accession>
<dbReference type="PANTHER" id="PTHR37827">
    <property type="entry name" value="TUDOR DOMAIN-CONTAINING PROTEIN"/>
    <property type="match status" value="1"/>
</dbReference>
<dbReference type="CDD" id="cd00085">
    <property type="entry name" value="HNHc"/>
    <property type="match status" value="1"/>
</dbReference>
<evidence type="ECO:0008006" key="3">
    <source>
        <dbReference type="Google" id="ProtNLM"/>
    </source>
</evidence>
<proteinExistence type="predicted"/>
<gene>
    <name evidence="1" type="ORF">BC6307_04245</name>
</gene>
<evidence type="ECO:0000313" key="1">
    <source>
        <dbReference type="EMBL" id="AST90542.1"/>
    </source>
</evidence>
<dbReference type="InterPro" id="IPR003615">
    <property type="entry name" value="HNH_nuc"/>
</dbReference>
<sequence length="103" mass="12005">MARKKKEVGVCELCEREKVEITVHHLTPKEMGGTFMPNATLCIPCHKQIHALYTNEHLATELNTISQLKKERKMAAFINWIRKQPATRIPVIKKSNERKKRKK</sequence>
<dbReference type="Gene3D" id="1.10.30.50">
    <property type="match status" value="1"/>
</dbReference>
<reference evidence="1 2" key="1">
    <citation type="submission" date="2016-12" db="EMBL/GenBank/DDBJ databases">
        <title>The whole genome sequencing and assembly of Bacillus cohnii DSM 6307T strain.</title>
        <authorList>
            <person name="Lee Y.-J."/>
            <person name="Yi H."/>
            <person name="Bahn Y.-S."/>
            <person name="Kim J.F."/>
            <person name="Lee D.-W."/>
        </authorList>
    </citation>
    <scope>NUCLEOTIDE SEQUENCE [LARGE SCALE GENOMIC DNA]</scope>
    <source>
        <strain evidence="1 2">DSM 6307</strain>
    </source>
</reference>
<keyword evidence="2" id="KW-1185">Reference proteome</keyword>
<organism evidence="1 2">
    <name type="scientific">Sutcliffiella cohnii</name>
    <dbReference type="NCBI Taxonomy" id="33932"/>
    <lineage>
        <taxon>Bacteria</taxon>
        <taxon>Bacillati</taxon>
        <taxon>Bacillota</taxon>
        <taxon>Bacilli</taxon>
        <taxon>Bacillales</taxon>
        <taxon>Bacillaceae</taxon>
        <taxon>Sutcliffiella</taxon>
    </lineage>
</organism>
<dbReference type="Proteomes" id="UP000215224">
    <property type="component" value="Chromosome"/>
</dbReference>
<dbReference type="KEGG" id="bcoh:BC6307_04245"/>
<dbReference type="EMBL" id="CP018866">
    <property type="protein sequence ID" value="AST90542.1"/>
    <property type="molecule type" value="Genomic_DNA"/>
</dbReference>
<dbReference type="PANTHER" id="PTHR37827:SF1">
    <property type="entry name" value="HNH DOMAIN-CONTAINING PROTEIN"/>
    <property type="match status" value="1"/>
</dbReference>
<dbReference type="RefSeq" id="WP_066420915.1">
    <property type="nucleotide sequence ID" value="NZ_CP018866.1"/>
</dbReference>
<evidence type="ECO:0000313" key="2">
    <source>
        <dbReference type="Proteomes" id="UP000215224"/>
    </source>
</evidence>
<dbReference type="STRING" id="1314751.GCA_001591425_04559"/>
<dbReference type="AlphaFoldDB" id="A0A223KM56"/>
<name>A0A223KM56_9BACI</name>